<dbReference type="eggNOG" id="KOG0293">
    <property type="taxonomic scope" value="Eukaryota"/>
</dbReference>
<dbReference type="CGD" id="CAL0000176928">
    <property type="gene designation" value="orf19.12596"/>
</dbReference>
<evidence type="ECO:0000313" key="5">
    <source>
        <dbReference type="CGD" id="CAL0000176928"/>
    </source>
</evidence>
<name>A0A1D8PR97_CANAL</name>
<proteinExistence type="predicted"/>
<evidence type="ECO:0000256" key="2">
    <source>
        <dbReference type="ARBA" id="ARBA00022737"/>
    </source>
</evidence>
<evidence type="ECO:0000313" key="6">
    <source>
        <dbReference type="EMBL" id="AOW30668.1"/>
    </source>
</evidence>
<dbReference type="VEuPathDB" id="FungiDB:C7_03240W_A"/>
<dbReference type="GeneID" id="3641368"/>
<dbReference type="SUPFAM" id="SSF50978">
    <property type="entry name" value="WD40 repeat-like"/>
    <property type="match status" value="1"/>
</dbReference>
<dbReference type="OrthoDB" id="972532at2759"/>
<dbReference type="InterPro" id="IPR015943">
    <property type="entry name" value="WD40/YVTN_repeat-like_dom_sf"/>
</dbReference>
<evidence type="ECO:0000313" key="7">
    <source>
        <dbReference type="Proteomes" id="UP000000559"/>
    </source>
</evidence>
<sequence>MTLDELKLQLIVKSLHELGCDQLATELISQLRQTNSLDQQPGDELHNWILEQLRIRNYTELDDYFCSLLNDTNGLNEFVKIINYRGDNMDSIISILLYLIRRANYLDVIKLSDSLTDTERLTYVNNKLLPLLDCVDVGNNKIEDISSVIDVRILQQLSKEKESKLLMDSNHAIEQYLFQLPIDSIHSLNQFIFDKLFNGSIFNLLTTDSLANTPDLATIIQQAAKYQQSQSPFYLPPRTKQERKKAPLPLPSKRFHDNFNGNTTTLLHTLTYHKDEVWFVKFSPSGKFLVTGSLDGRLVLYDVLNNFQLIKVLEPTMAADNTAFSPISTRPTSSKNNKAVIYCCWDPKEQYIVSCCLDTVIRVWSVGDIHKRRITRSETNTITDYKLITCFTLAPDIKTWTCEFLPENRKLSGDLSGQSDSPQFIVGSPDKVLKIFDCNGIELFDFYGNIEDEDERENEQSNQNQDDHLALKPNLQQQQQPSLASSTSTSSQSHGQTTSTTAEEANKHDDISMKDTDESLPRVRTYKTSLESNFNRINDLVITNNGKILITLNDHQLHFYTVPDTLGEEATTRRICNIHFKGRLTSCSISHNGKYLLISSAPEELQVWDLSPLLVNESNRPILYRKYLGHTQSSYIVRSTLGYLNEDNDQEELVLTGSDHGYIYFWKFTTGQLITRIKGHVGLCNGVDWNRNGMVIKGKDYGKIWASVGDDKLVKIWGSK</sequence>
<gene>
    <name evidence="6" type="ordered locus">CAALFM_C703240WA</name>
    <name evidence="5" type="ordered locus">orf19.12596</name>
</gene>
<dbReference type="OMA" id="DYGKLWC"/>
<evidence type="ECO:0000256" key="3">
    <source>
        <dbReference type="PROSITE-ProRule" id="PRU00221"/>
    </source>
</evidence>
<organism evidence="6 7">
    <name type="scientific">Candida albicans (strain SC5314 / ATCC MYA-2876)</name>
    <name type="common">Yeast</name>
    <dbReference type="NCBI Taxonomy" id="237561"/>
    <lineage>
        <taxon>Eukaryota</taxon>
        <taxon>Fungi</taxon>
        <taxon>Dikarya</taxon>
        <taxon>Ascomycota</taxon>
        <taxon>Saccharomycotina</taxon>
        <taxon>Pichiomycetes</taxon>
        <taxon>Debaryomycetaceae</taxon>
        <taxon>Candida/Lodderomyces clade</taxon>
        <taxon>Candida</taxon>
    </lineage>
</organism>
<reference evidence="6 7" key="1">
    <citation type="journal article" date="2004" name="Proc. Natl. Acad. Sci. U.S.A.">
        <title>The diploid genome sequence of Candida albicans.</title>
        <authorList>
            <person name="Jones T."/>
            <person name="Federspiel N.A."/>
            <person name="Chibana H."/>
            <person name="Dungan J."/>
            <person name="Kalman S."/>
            <person name="Magee B.B."/>
            <person name="Newport G."/>
            <person name="Thorstenson Y.R."/>
            <person name="Agabian N."/>
            <person name="Magee P.T."/>
            <person name="Davis R.W."/>
            <person name="Scherer S."/>
        </authorList>
    </citation>
    <scope>NUCLEOTIDE SEQUENCE [LARGE SCALE GENOMIC DNA]</scope>
    <source>
        <strain evidence="7">SC5314 / ATCC MYA-2876</strain>
    </source>
</reference>
<feature type="compositionally biased region" description="Basic and acidic residues" evidence="4">
    <location>
        <begin position="504"/>
        <end position="520"/>
    </location>
</feature>
<dbReference type="RefSeq" id="XP_716954.2">
    <property type="nucleotide sequence ID" value="XM_711861.2"/>
</dbReference>
<dbReference type="SMART" id="SM00320">
    <property type="entry name" value="WD40"/>
    <property type="match status" value="7"/>
</dbReference>
<dbReference type="InParanoid" id="A0A1D8PR97"/>
<dbReference type="GO" id="GO:0034657">
    <property type="term" value="C:GID complex"/>
    <property type="evidence" value="ECO:0000318"/>
    <property type="project" value="GO_Central"/>
</dbReference>
<dbReference type="GO" id="GO:0043161">
    <property type="term" value="P:proteasome-mediated ubiquitin-dependent protein catabolic process"/>
    <property type="evidence" value="ECO:0000318"/>
    <property type="project" value="GO_Central"/>
</dbReference>
<dbReference type="KEGG" id="cal:CAALFM_C703240WA"/>
<dbReference type="Gene3D" id="2.130.10.10">
    <property type="entry name" value="YVTN repeat-like/Quinoprotein amine dehydrogenase"/>
    <property type="match status" value="3"/>
</dbReference>
<reference evidence="6 7" key="3">
    <citation type="journal article" date="2013" name="Genome Biol.">
        <title>Assembly of a phased diploid Candida albicans genome facilitates allele-specific measurements and provides a simple model for repeat and indel structure.</title>
        <authorList>
            <person name="Muzzey D."/>
            <person name="Schwartz K."/>
            <person name="Weissman J.S."/>
            <person name="Sherlock G."/>
        </authorList>
    </citation>
    <scope>NUCLEOTIDE SEQUENCE [LARGE SCALE GENOMIC DNA]</scope>
    <source>
        <strain evidence="7">SC5314 / ATCC MYA-2876</strain>
    </source>
</reference>
<dbReference type="InterPro" id="IPR051350">
    <property type="entry name" value="WD_repeat-ST_regulator"/>
</dbReference>
<dbReference type="PROSITE" id="PS50294">
    <property type="entry name" value="WD_REPEATS_REGION"/>
    <property type="match status" value="1"/>
</dbReference>
<feature type="compositionally biased region" description="Low complexity" evidence="4">
    <location>
        <begin position="476"/>
        <end position="501"/>
    </location>
</feature>
<dbReference type="Proteomes" id="UP000000559">
    <property type="component" value="Chromosome 7"/>
</dbReference>
<feature type="region of interest" description="Disordered" evidence="4">
    <location>
        <begin position="475"/>
        <end position="520"/>
    </location>
</feature>
<feature type="repeat" description="WD" evidence="3">
    <location>
        <begin position="270"/>
        <end position="303"/>
    </location>
</feature>
<accession>A0A1D8PR97</accession>
<dbReference type="FunCoup" id="A0A1D8PR97">
    <property type="interactions" value="483"/>
</dbReference>
<protein>
    <submittedName>
        <fullName evidence="6">Glucose-induced degradation complex subunit</fullName>
    </submittedName>
</protein>
<reference evidence="6 7" key="2">
    <citation type="journal article" date="2007" name="Genome Biol.">
        <title>Assembly of the Candida albicans genome into sixteen supercontigs aligned on the eight chromosomes.</title>
        <authorList>
            <person name="van het Hoog M."/>
            <person name="Rast T.J."/>
            <person name="Martchenko M."/>
            <person name="Grindle S."/>
            <person name="Dignard D."/>
            <person name="Hogues H."/>
            <person name="Cuomo C."/>
            <person name="Berriman M."/>
            <person name="Scherer S."/>
            <person name="Magee B.B."/>
            <person name="Whiteway M."/>
            <person name="Chibana H."/>
            <person name="Nantel A."/>
            <person name="Magee P.T."/>
        </authorList>
    </citation>
    <scope>GENOME REANNOTATION</scope>
    <source>
        <strain evidence="7">SC5314 / ATCC MYA-2876</strain>
    </source>
</reference>
<dbReference type="Pfam" id="PF00400">
    <property type="entry name" value="WD40"/>
    <property type="match status" value="2"/>
</dbReference>
<keyword evidence="7" id="KW-1185">Reference proteome</keyword>
<keyword evidence="1 3" id="KW-0853">WD repeat</keyword>
<dbReference type="EMBL" id="CP017629">
    <property type="protein sequence ID" value="AOW30668.1"/>
    <property type="molecule type" value="Genomic_DNA"/>
</dbReference>
<dbReference type="InterPro" id="IPR036322">
    <property type="entry name" value="WD40_repeat_dom_sf"/>
</dbReference>
<dbReference type="PANTHER" id="PTHR22838">
    <property type="entry name" value="WD REPEAT PROTEIN 26-RELATED"/>
    <property type="match status" value="1"/>
</dbReference>
<evidence type="ECO:0000256" key="4">
    <source>
        <dbReference type="SAM" id="MobiDB-lite"/>
    </source>
</evidence>
<keyword evidence="2" id="KW-0677">Repeat</keyword>
<evidence type="ECO:0000256" key="1">
    <source>
        <dbReference type="ARBA" id="ARBA00022574"/>
    </source>
</evidence>
<dbReference type="InterPro" id="IPR001680">
    <property type="entry name" value="WD40_rpt"/>
</dbReference>
<dbReference type="AlphaFoldDB" id="A0A1D8PR97"/>
<dbReference type="PROSITE" id="PS50082">
    <property type="entry name" value="WD_REPEATS_2"/>
    <property type="match status" value="1"/>
</dbReference>
<dbReference type="STRING" id="237561.A0A1D8PR97"/>
<dbReference type="PANTHER" id="PTHR22838:SF0">
    <property type="entry name" value="WD REPEAT-CONTAINING PROTEIN 26"/>
    <property type="match status" value="1"/>
</dbReference>